<comment type="caution">
    <text evidence="2">The sequence shown here is derived from an EMBL/GenBank/DDBJ whole genome shotgun (WGS) entry which is preliminary data.</text>
</comment>
<accession>A0A3M6VKM2</accession>
<reference evidence="2 3" key="1">
    <citation type="submission" date="2018-06" db="EMBL/GenBank/DDBJ databases">
        <title>Comparative genomics of downy mildews reveals potential adaptations to biotrophy.</title>
        <authorList>
            <person name="Fletcher K."/>
            <person name="Klosterman S.J."/>
            <person name="Derevnina L."/>
            <person name="Martin F."/>
            <person name="Koike S."/>
            <person name="Reyes Chin-Wo S."/>
            <person name="Mou B."/>
            <person name="Michelmore R."/>
        </authorList>
    </citation>
    <scope>NUCLEOTIDE SEQUENCE [LARGE SCALE GENOMIC DNA]</scope>
    <source>
        <strain evidence="2 3">R14</strain>
    </source>
</reference>
<evidence type="ECO:0000313" key="3">
    <source>
        <dbReference type="Proteomes" id="UP000282087"/>
    </source>
</evidence>
<gene>
    <name evidence="2" type="ORF">DD238_005677</name>
</gene>
<sequence>MQCVLLKPETFNADYQHDRVAQERSDRARAAEGIRKNADQTTKRGKIVFAPAIMHEGGITNAVPGKT</sequence>
<name>A0A3M6VKM2_9STRA</name>
<proteinExistence type="predicted"/>
<organism evidence="2 3">
    <name type="scientific">Peronospora effusa</name>
    <dbReference type="NCBI Taxonomy" id="542832"/>
    <lineage>
        <taxon>Eukaryota</taxon>
        <taxon>Sar</taxon>
        <taxon>Stramenopiles</taxon>
        <taxon>Oomycota</taxon>
        <taxon>Peronosporomycetes</taxon>
        <taxon>Peronosporales</taxon>
        <taxon>Peronosporaceae</taxon>
        <taxon>Peronospora</taxon>
    </lineage>
</organism>
<evidence type="ECO:0000256" key="1">
    <source>
        <dbReference type="SAM" id="MobiDB-lite"/>
    </source>
</evidence>
<dbReference type="AlphaFoldDB" id="A0A3M6VKM2"/>
<dbReference type="EMBL" id="QLLG01000278">
    <property type="protein sequence ID" value="RMX64910.1"/>
    <property type="molecule type" value="Genomic_DNA"/>
</dbReference>
<protein>
    <submittedName>
        <fullName evidence="2">Uncharacterized protein</fullName>
    </submittedName>
</protein>
<keyword evidence="3" id="KW-1185">Reference proteome</keyword>
<feature type="region of interest" description="Disordered" evidence="1">
    <location>
        <begin position="20"/>
        <end position="42"/>
    </location>
</feature>
<evidence type="ECO:0000313" key="2">
    <source>
        <dbReference type="EMBL" id="RMX64910.1"/>
    </source>
</evidence>
<dbReference type="Proteomes" id="UP000282087">
    <property type="component" value="Unassembled WGS sequence"/>
</dbReference>